<proteinExistence type="predicted"/>
<evidence type="ECO:0000313" key="2">
    <source>
        <dbReference type="EMBL" id="MBP2382136.1"/>
    </source>
</evidence>
<organism evidence="2 3">
    <name type="scientific">Brachybacterium sacelli</name>
    <dbReference type="NCBI Taxonomy" id="173364"/>
    <lineage>
        <taxon>Bacteria</taxon>
        <taxon>Bacillati</taxon>
        <taxon>Actinomycetota</taxon>
        <taxon>Actinomycetes</taxon>
        <taxon>Micrococcales</taxon>
        <taxon>Dermabacteraceae</taxon>
        <taxon>Brachybacterium</taxon>
    </lineage>
</organism>
<dbReference type="EMBL" id="JAGIOD010000001">
    <property type="protein sequence ID" value="MBP2382136.1"/>
    <property type="molecule type" value="Genomic_DNA"/>
</dbReference>
<reference evidence="2 3" key="1">
    <citation type="submission" date="2021-03" db="EMBL/GenBank/DDBJ databases">
        <title>Sequencing the genomes of 1000 actinobacteria strains.</title>
        <authorList>
            <person name="Klenk H.-P."/>
        </authorList>
    </citation>
    <scope>NUCLEOTIDE SEQUENCE [LARGE SCALE GENOMIC DNA]</scope>
    <source>
        <strain evidence="2 3">DSM 14566</strain>
    </source>
</reference>
<dbReference type="Proteomes" id="UP001519290">
    <property type="component" value="Unassembled WGS sequence"/>
</dbReference>
<name>A0ABS4X1B9_9MICO</name>
<keyword evidence="3" id="KW-1185">Reference proteome</keyword>
<dbReference type="RefSeq" id="WP_281065029.1">
    <property type="nucleotide sequence ID" value="NZ_BAAAJW010000003.1"/>
</dbReference>
<gene>
    <name evidence="2" type="ORF">JOF43_002093</name>
</gene>
<comment type="caution">
    <text evidence="2">The sequence shown here is derived from an EMBL/GenBank/DDBJ whole genome shotgun (WGS) entry which is preliminary data.</text>
</comment>
<evidence type="ECO:0000256" key="1">
    <source>
        <dbReference type="SAM" id="MobiDB-lite"/>
    </source>
</evidence>
<evidence type="ECO:0000313" key="3">
    <source>
        <dbReference type="Proteomes" id="UP001519290"/>
    </source>
</evidence>
<protein>
    <submittedName>
        <fullName evidence="2">Uncharacterized protein</fullName>
    </submittedName>
</protein>
<sequence>MTSVSPGIPAAETSPAGARRIDADPEGEVGAGCGALSVSVG</sequence>
<feature type="region of interest" description="Disordered" evidence="1">
    <location>
        <begin position="1"/>
        <end position="29"/>
    </location>
</feature>
<accession>A0ABS4X1B9</accession>